<comment type="function">
    <text evidence="3">Component of the exocyst complex.</text>
</comment>
<dbReference type="PANTHER" id="PTHR12542:SF92">
    <property type="entry name" value="EXOCYST COMPLEX COMPONENT EXO70E2"/>
    <property type="match status" value="1"/>
</dbReference>
<dbReference type="Pfam" id="PF20669">
    <property type="entry name" value="Exo70_N"/>
    <property type="match status" value="1"/>
</dbReference>
<evidence type="ECO:0000256" key="1">
    <source>
        <dbReference type="ARBA" id="ARBA00006756"/>
    </source>
</evidence>
<keyword evidence="3" id="KW-0653">Protein transport</keyword>
<dbReference type="Pfam" id="PF03081">
    <property type="entry name" value="Exo70_C"/>
    <property type="match status" value="1"/>
</dbReference>
<dbReference type="SUPFAM" id="SSF74788">
    <property type="entry name" value="Cullin repeat-like"/>
    <property type="match status" value="1"/>
</dbReference>
<keyword evidence="6" id="KW-1185">Reference proteome</keyword>
<dbReference type="PANTHER" id="PTHR12542">
    <property type="entry name" value="EXOCYST COMPLEX PROTEIN EXO70"/>
    <property type="match status" value="1"/>
</dbReference>
<organism evidence="5 6">
    <name type="scientific">Brassica cretica</name>
    <name type="common">Mustard</name>
    <dbReference type="NCBI Taxonomy" id="69181"/>
    <lineage>
        <taxon>Eukaryota</taxon>
        <taxon>Viridiplantae</taxon>
        <taxon>Streptophyta</taxon>
        <taxon>Embryophyta</taxon>
        <taxon>Tracheophyta</taxon>
        <taxon>Spermatophyta</taxon>
        <taxon>Magnoliopsida</taxon>
        <taxon>eudicotyledons</taxon>
        <taxon>Gunneridae</taxon>
        <taxon>Pentapetalae</taxon>
        <taxon>rosids</taxon>
        <taxon>malvids</taxon>
        <taxon>Brassicales</taxon>
        <taxon>Brassicaceae</taxon>
        <taxon>Brassiceae</taxon>
        <taxon>Brassica</taxon>
    </lineage>
</organism>
<comment type="caution">
    <text evidence="5">The sequence shown here is derived from an EMBL/GenBank/DDBJ whole genome shotgun (WGS) entry which is preliminary data.</text>
</comment>
<dbReference type="InterPro" id="IPR004140">
    <property type="entry name" value="Exo70"/>
</dbReference>
<sequence>MAGLESKLPVVPGVKNHVLEACHHVVKALRASDNNLDPNLTKLLSDLESHLSTLEIVDTKVVVVEDTGFSEIKKGFKEAKKVILGWEQNQSMILEAGVSKADLFFQALHDVQRVLTSFKALPIRTNKKEKDVYNQAAVVLDIAMFRLEKELCDVLNQYKQHVQPQYLSVSSRGKDIVYDESFVSLDDVVVEATDDQQILGSNNVVLLDPLVIPHIKAIAKAMFACDYGQAFCEAFITVRRDALDEYMSTTLEMERFSCVDVLGMQWEDLNGEMRKWTKVLKIVTLVYLASEKQLCDKIFGDFEPSSAACFVEISKDTVLSLLAFGEAVSLRSCQPEMLERFLGMYEVSAELLLDVDNLFGDETGSFLRMAFHELAKTLADRTVATFSKFKNAIASDESTRAFSGGGIHHLTRYVMNYLKLLPEYKDALNTLLGNMQVDDSIPEKTGQDILPSTFSPMARHLRSIVTALESTLERKAQLYAEEPLKYIFLMNNCHYMVQKVKTSELRHFFGDEWIRKHIASYQHNVTDYERATWSSVLSLLKDNSKDSVSTSRDRCRLFCLAFDDVYKNQTRWSVPDPELRDDLHISTSVKVVQSYRGFLARNADRIGEKHVRYTCEDIESLLLDLFECLPSPRSLRSSRRRW</sequence>
<evidence type="ECO:0000313" key="5">
    <source>
        <dbReference type="EMBL" id="KAF3597594.1"/>
    </source>
</evidence>
<evidence type="ECO:0000313" key="6">
    <source>
        <dbReference type="Proteomes" id="UP000266723"/>
    </source>
</evidence>
<dbReference type="EMBL" id="QGKV02000299">
    <property type="protein sequence ID" value="KAF3597594.1"/>
    <property type="molecule type" value="Genomic_DNA"/>
</dbReference>
<feature type="domain" description="Exocyst complex subunit Exo70 C-terminal" evidence="4">
    <location>
        <begin position="275"/>
        <end position="624"/>
    </location>
</feature>
<dbReference type="InterPro" id="IPR016159">
    <property type="entry name" value="Cullin_repeat-like_dom_sf"/>
</dbReference>
<dbReference type="InterPro" id="IPR046364">
    <property type="entry name" value="Exo70_C"/>
</dbReference>
<protein>
    <recommendedName>
        <fullName evidence="3">Exocyst subunit Exo70 family protein</fullName>
    </recommendedName>
</protein>
<evidence type="ECO:0000256" key="3">
    <source>
        <dbReference type="RuleBase" id="RU365026"/>
    </source>
</evidence>
<name>A0ABQ7EN01_BRACR</name>
<accession>A0ABQ7EN01</accession>
<dbReference type="Gene3D" id="1.20.1280.170">
    <property type="entry name" value="Exocyst complex component Exo70"/>
    <property type="match status" value="1"/>
</dbReference>
<proteinExistence type="inferred from homology"/>
<keyword evidence="2 3" id="KW-0813">Transport</keyword>
<dbReference type="Proteomes" id="UP000266723">
    <property type="component" value="Unassembled WGS sequence"/>
</dbReference>
<gene>
    <name evidence="5" type="ORF">DY000_02026294</name>
</gene>
<keyword evidence="3" id="KW-0268">Exocytosis</keyword>
<evidence type="ECO:0000259" key="4">
    <source>
        <dbReference type="Pfam" id="PF03081"/>
    </source>
</evidence>
<comment type="similarity">
    <text evidence="1 3">Belongs to the EXO70 family.</text>
</comment>
<reference evidence="5 6" key="1">
    <citation type="journal article" date="2020" name="BMC Genomics">
        <title>Intraspecific diversification of the crop wild relative Brassica cretica Lam. using demographic model selection.</title>
        <authorList>
            <person name="Kioukis A."/>
            <person name="Michalopoulou V.A."/>
            <person name="Briers L."/>
            <person name="Pirintsos S."/>
            <person name="Studholme D.J."/>
            <person name="Pavlidis P."/>
            <person name="Sarris P.F."/>
        </authorList>
    </citation>
    <scope>NUCLEOTIDE SEQUENCE [LARGE SCALE GENOMIC DNA]</scope>
    <source>
        <strain evidence="6">cv. PFS-1207/04</strain>
    </source>
</reference>
<evidence type="ECO:0000256" key="2">
    <source>
        <dbReference type="ARBA" id="ARBA00022448"/>
    </source>
</evidence>